<dbReference type="NCBIfam" id="NF005057">
    <property type="entry name" value="PRK06464.1"/>
    <property type="match status" value="1"/>
</dbReference>
<dbReference type="SUPFAM" id="SSF56059">
    <property type="entry name" value="Glutathione synthetase ATP-binding domain-like"/>
    <property type="match status" value="1"/>
</dbReference>
<dbReference type="GO" id="GO:0046872">
    <property type="term" value="F:metal ion binding"/>
    <property type="evidence" value="ECO:0007669"/>
    <property type="project" value="UniProtKB-KW"/>
</dbReference>
<name>A0A511R0F1_9DEIN</name>
<evidence type="ECO:0000256" key="5">
    <source>
        <dbReference type="ARBA" id="ARBA00011996"/>
    </source>
</evidence>
<dbReference type="Pfam" id="PF02896">
    <property type="entry name" value="PEP-utilizers_C"/>
    <property type="match status" value="1"/>
</dbReference>
<comment type="caution">
    <text evidence="19">The sequence shown here is derived from an EMBL/GenBank/DDBJ whole genome shotgun (WGS) entry which is preliminary data.</text>
</comment>
<dbReference type="InterPro" id="IPR015813">
    <property type="entry name" value="Pyrv/PenolPyrv_kinase-like_dom"/>
</dbReference>
<dbReference type="FunFam" id="3.30.470.20:FF:000017">
    <property type="entry name" value="Phosphoenolpyruvate synthase"/>
    <property type="match status" value="1"/>
</dbReference>
<evidence type="ECO:0000259" key="17">
    <source>
        <dbReference type="Pfam" id="PF01326"/>
    </source>
</evidence>
<keyword evidence="10 15" id="KW-0418">Kinase</keyword>
<dbReference type="Pfam" id="PF01326">
    <property type="entry name" value="PPDK_N"/>
    <property type="match status" value="1"/>
</dbReference>
<evidence type="ECO:0000256" key="2">
    <source>
        <dbReference type="ARBA" id="ARBA00002988"/>
    </source>
</evidence>
<evidence type="ECO:0000313" key="19">
    <source>
        <dbReference type="EMBL" id="GEM83099.1"/>
    </source>
</evidence>
<dbReference type="InterPro" id="IPR036637">
    <property type="entry name" value="Phosphohistidine_dom_sf"/>
</dbReference>
<sequence>MRFVRWFKEVGIDEVPLVGGKNASLGEMVRELGKLGVRVPDGFAVTAEGFHHFLQANGLGAPIREQLREMDPHNPDDLARRTRLIRSLILRAALPEDLEGEIVQAYRELSRQARVEDLMVAVRSSATAEDLPTASFAGQHESYLGIQGEAELLDAVKKCFASLYTARATRYRVDMGFPHEKVLLSVGVQRLVRSDLASSGVIFTLDTETGFDGVVMLEGVWGLGENIVQGKSTPDRFYVHKETLAKGYKPLLWKKLGAKELRLVYDTEHHKLRNNPVSPTDRNQWVLSNEEVLKLAHWAVLIEQHYSQKRGAPTPMDIEWAKDGITGELFIVQARPETVHSRKGATIKSYTLLEEGQVLVEGLAVGEKIATGPARVIRDPKAMNQIKPGDVLVTVTTNPDWEPIMKIASAIVTERGGRTSHAAIVARELGIPAVVGAAGATKALAKGGPVTVSCAQGEVGRVYEGTLKFTVDEFDPYQVGTTRTQIMMNVGNPEQAFRLALLPNDGVGLARMEFIFADWVGIHPLALLHPEKLSPRVQREVEVRTNGYPSGREYFIDRLSQGIAVLAAAFYPKPVILRMSDFKTNEYAKLLGGEAFEPGEENPMLGWRGASRYYHPDYKEGFLLEVEAVRRVRDEMGLTNLVVMIPFCRTVEEGQRVLDTMKEGGLERGRNGLEVYVMAEIPSNVILAEEFSQIFDGFSIGSNDLTQLVLGVDRDSTQVAALFDERNPAVKWACAELIRKAHKHGRKVGICGQAPSDYPEFAAFLVDAGIDSISLNPDSVVRTKQRIVETEQNHKGRKAKA</sequence>
<dbReference type="EC" id="2.7.9.2" evidence="5 15"/>
<dbReference type="InterPro" id="IPR013815">
    <property type="entry name" value="ATP_grasp_subdomain_1"/>
</dbReference>
<protein>
    <recommendedName>
        <fullName evidence="6 15">Phosphoenolpyruvate synthase</fullName>
        <shortName evidence="15">PEP synthase</shortName>
        <ecNumber evidence="5 15">2.7.9.2</ecNumber>
    </recommendedName>
    <alternativeName>
        <fullName evidence="13 15">Pyruvate, water dikinase</fullName>
    </alternativeName>
</protein>
<evidence type="ECO:0000256" key="7">
    <source>
        <dbReference type="ARBA" id="ARBA00022679"/>
    </source>
</evidence>
<dbReference type="Proteomes" id="UP000321197">
    <property type="component" value="Unassembled WGS sequence"/>
</dbReference>
<dbReference type="Gene3D" id="3.20.20.60">
    <property type="entry name" value="Phosphoenolpyruvate-binding domains"/>
    <property type="match status" value="1"/>
</dbReference>
<comment type="catalytic activity">
    <reaction evidence="14 15">
        <text>pyruvate + ATP + H2O = phosphoenolpyruvate + AMP + phosphate + 2 H(+)</text>
        <dbReference type="Rhea" id="RHEA:11364"/>
        <dbReference type="ChEBI" id="CHEBI:15361"/>
        <dbReference type="ChEBI" id="CHEBI:15377"/>
        <dbReference type="ChEBI" id="CHEBI:15378"/>
        <dbReference type="ChEBI" id="CHEBI:30616"/>
        <dbReference type="ChEBI" id="CHEBI:43474"/>
        <dbReference type="ChEBI" id="CHEBI:58702"/>
        <dbReference type="ChEBI" id="CHEBI:456215"/>
        <dbReference type="EC" id="2.7.9.2"/>
    </reaction>
</comment>
<keyword evidence="9 15" id="KW-0547">Nucleotide-binding</keyword>
<comment type="function">
    <text evidence="2 15">Catalyzes the phosphorylation of pyruvate to phosphoenolpyruvate.</text>
</comment>
<dbReference type="RefSeq" id="WP_119341110.1">
    <property type="nucleotide sequence ID" value="NZ_BJXL01000031.1"/>
</dbReference>
<evidence type="ECO:0000256" key="14">
    <source>
        <dbReference type="ARBA" id="ARBA00047700"/>
    </source>
</evidence>
<keyword evidence="12 15" id="KW-0460">Magnesium</keyword>
<proteinExistence type="inferred from homology"/>
<reference evidence="19 20" key="1">
    <citation type="submission" date="2019-07" db="EMBL/GenBank/DDBJ databases">
        <title>Whole genome shotgun sequence of Meiothermus hypogaeus NBRC 106114.</title>
        <authorList>
            <person name="Hosoyama A."/>
            <person name="Uohara A."/>
            <person name="Ohji S."/>
            <person name="Ichikawa N."/>
        </authorList>
    </citation>
    <scope>NUCLEOTIDE SEQUENCE [LARGE SCALE GENOMIC DNA]</scope>
    <source>
        <strain evidence="19 20">NBRC 106114</strain>
    </source>
</reference>
<comment type="cofactor">
    <cofactor evidence="1 15">
        <name>Mg(2+)</name>
        <dbReference type="ChEBI" id="CHEBI:18420"/>
    </cofactor>
</comment>
<evidence type="ECO:0000256" key="1">
    <source>
        <dbReference type="ARBA" id="ARBA00001946"/>
    </source>
</evidence>
<dbReference type="InterPro" id="IPR008279">
    <property type="entry name" value="PEP-util_enz_mobile_dom"/>
</dbReference>
<dbReference type="PRINTS" id="PR01736">
    <property type="entry name" value="PHPHTRNFRASE"/>
</dbReference>
<dbReference type="EMBL" id="BJXL01000031">
    <property type="protein sequence ID" value="GEM83099.1"/>
    <property type="molecule type" value="Genomic_DNA"/>
</dbReference>
<dbReference type="PROSITE" id="PS00742">
    <property type="entry name" value="PEP_ENZYMES_2"/>
    <property type="match status" value="1"/>
</dbReference>
<dbReference type="OrthoDB" id="9765468at2"/>
<evidence type="ECO:0000256" key="8">
    <source>
        <dbReference type="ARBA" id="ARBA00022723"/>
    </source>
</evidence>
<dbReference type="GO" id="GO:0008986">
    <property type="term" value="F:pyruvate, water dikinase activity"/>
    <property type="evidence" value="ECO:0007669"/>
    <property type="project" value="UniProtKB-EC"/>
</dbReference>
<dbReference type="InterPro" id="IPR040442">
    <property type="entry name" value="Pyrv_kinase-like_dom_sf"/>
</dbReference>
<dbReference type="PIRSF" id="PIRSF000854">
    <property type="entry name" value="PEP_synthase"/>
    <property type="match status" value="1"/>
</dbReference>
<evidence type="ECO:0000256" key="15">
    <source>
        <dbReference type="PIRNR" id="PIRNR000854"/>
    </source>
</evidence>
<dbReference type="Gene3D" id="3.30.1490.20">
    <property type="entry name" value="ATP-grasp fold, A domain"/>
    <property type="match status" value="1"/>
</dbReference>
<dbReference type="NCBIfam" id="TIGR01418">
    <property type="entry name" value="PEP_synth"/>
    <property type="match status" value="1"/>
</dbReference>
<dbReference type="InterPro" id="IPR002192">
    <property type="entry name" value="PPDK_AMP/ATP-bd"/>
</dbReference>
<keyword evidence="19" id="KW-0670">Pyruvate</keyword>
<feature type="domain" description="PEP-utilising enzyme mobile" evidence="16">
    <location>
        <begin position="386"/>
        <end position="457"/>
    </location>
</feature>
<evidence type="ECO:0000259" key="16">
    <source>
        <dbReference type="Pfam" id="PF00391"/>
    </source>
</evidence>
<dbReference type="Pfam" id="PF00391">
    <property type="entry name" value="PEP-utilizers"/>
    <property type="match status" value="1"/>
</dbReference>
<evidence type="ECO:0000256" key="12">
    <source>
        <dbReference type="ARBA" id="ARBA00022842"/>
    </source>
</evidence>
<dbReference type="PANTHER" id="PTHR43030:SF1">
    <property type="entry name" value="PHOSPHOENOLPYRUVATE SYNTHASE"/>
    <property type="match status" value="1"/>
</dbReference>
<evidence type="ECO:0000256" key="4">
    <source>
        <dbReference type="ARBA" id="ARBA00007837"/>
    </source>
</evidence>
<dbReference type="UniPathway" id="UPA00138"/>
<accession>A0A511R0F1</accession>
<feature type="domain" description="Pyruvate phosphate dikinase AMP/ATP-binding" evidence="17">
    <location>
        <begin position="16"/>
        <end position="348"/>
    </location>
</feature>
<organism evidence="19 20">
    <name type="scientific">Meiothermus hypogaeus NBRC 106114</name>
    <dbReference type="NCBI Taxonomy" id="1227553"/>
    <lineage>
        <taxon>Bacteria</taxon>
        <taxon>Thermotogati</taxon>
        <taxon>Deinococcota</taxon>
        <taxon>Deinococci</taxon>
        <taxon>Thermales</taxon>
        <taxon>Thermaceae</taxon>
        <taxon>Meiothermus</taxon>
    </lineage>
</organism>
<evidence type="ECO:0000256" key="9">
    <source>
        <dbReference type="ARBA" id="ARBA00022741"/>
    </source>
</evidence>
<dbReference type="FunFam" id="3.30.1490.20:FF:000010">
    <property type="entry name" value="Phosphoenolpyruvate synthase"/>
    <property type="match status" value="1"/>
</dbReference>
<evidence type="ECO:0000256" key="13">
    <source>
        <dbReference type="ARBA" id="ARBA00033470"/>
    </source>
</evidence>
<gene>
    <name evidence="19" type="ORF">MHY01S_12650</name>
</gene>
<dbReference type="AlphaFoldDB" id="A0A511R0F1"/>
<dbReference type="SUPFAM" id="SSF51621">
    <property type="entry name" value="Phosphoenolpyruvate/pyruvate domain"/>
    <property type="match status" value="1"/>
</dbReference>
<evidence type="ECO:0000259" key="18">
    <source>
        <dbReference type="Pfam" id="PF02896"/>
    </source>
</evidence>
<dbReference type="SUPFAM" id="SSF52009">
    <property type="entry name" value="Phosphohistidine domain"/>
    <property type="match status" value="1"/>
</dbReference>
<dbReference type="Gene3D" id="3.30.470.20">
    <property type="entry name" value="ATP-grasp fold, B domain"/>
    <property type="match status" value="1"/>
</dbReference>
<dbReference type="GO" id="GO:0006094">
    <property type="term" value="P:gluconeogenesis"/>
    <property type="evidence" value="ECO:0007669"/>
    <property type="project" value="UniProtKB-UniPathway"/>
</dbReference>
<dbReference type="InterPro" id="IPR000121">
    <property type="entry name" value="PEP_util_C"/>
</dbReference>
<dbReference type="InterPro" id="IPR023151">
    <property type="entry name" value="PEP_util_CS"/>
</dbReference>
<comment type="pathway">
    <text evidence="3 15">Carbohydrate biosynthesis; gluconeogenesis.</text>
</comment>
<feature type="domain" description="PEP-utilising enzyme C-terminal" evidence="18">
    <location>
        <begin position="481"/>
        <end position="790"/>
    </location>
</feature>
<evidence type="ECO:0000256" key="11">
    <source>
        <dbReference type="ARBA" id="ARBA00022840"/>
    </source>
</evidence>
<dbReference type="Gene3D" id="3.50.30.10">
    <property type="entry name" value="Phosphohistidine domain"/>
    <property type="match status" value="1"/>
</dbReference>
<keyword evidence="7 15" id="KW-0808">Transferase</keyword>
<keyword evidence="8 15" id="KW-0479">Metal-binding</keyword>
<dbReference type="InterPro" id="IPR006319">
    <property type="entry name" value="PEP_synth"/>
</dbReference>
<evidence type="ECO:0000256" key="3">
    <source>
        <dbReference type="ARBA" id="ARBA00004742"/>
    </source>
</evidence>
<evidence type="ECO:0000256" key="6">
    <source>
        <dbReference type="ARBA" id="ARBA00021623"/>
    </source>
</evidence>
<dbReference type="InterPro" id="IPR018274">
    <property type="entry name" value="PEP_util_AS"/>
</dbReference>
<dbReference type="GO" id="GO:0005524">
    <property type="term" value="F:ATP binding"/>
    <property type="evidence" value="ECO:0007669"/>
    <property type="project" value="UniProtKB-KW"/>
</dbReference>
<dbReference type="PROSITE" id="PS00370">
    <property type="entry name" value="PEP_ENZYMES_PHOS_SITE"/>
    <property type="match status" value="1"/>
</dbReference>
<evidence type="ECO:0000256" key="10">
    <source>
        <dbReference type="ARBA" id="ARBA00022777"/>
    </source>
</evidence>
<dbReference type="PANTHER" id="PTHR43030">
    <property type="entry name" value="PHOSPHOENOLPYRUVATE SYNTHASE"/>
    <property type="match status" value="1"/>
</dbReference>
<comment type="similarity">
    <text evidence="4 15">Belongs to the PEP-utilizing enzyme family.</text>
</comment>
<keyword evidence="11 15" id="KW-0067">ATP-binding</keyword>
<evidence type="ECO:0000313" key="20">
    <source>
        <dbReference type="Proteomes" id="UP000321197"/>
    </source>
</evidence>